<dbReference type="Proteomes" id="UP000693941">
    <property type="component" value="Chromosome"/>
</dbReference>
<sequence length="40" mass="4392">MLKILTKVTNGNATFVKFHDANGTKGLSDLARKTNFLKVV</sequence>
<name>A0A8F5GX52_9CREN</name>
<evidence type="ECO:0000313" key="1">
    <source>
        <dbReference type="EMBL" id="QXJ32102.1"/>
    </source>
</evidence>
<organism evidence="1 2">
    <name type="scientific">Saccharolobus shibatae</name>
    <dbReference type="NCBI Taxonomy" id="2286"/>
    <lineage>
        <taxon>Archaea</taxon>
        <taxon>Thermoproteota</taxon>
        <taxon>Thermoprotei</taxon>
        <taxon>Sulfolobales</taxon>
        <taxon>Sulfolobaceae</taxon>
        <taxon>Saccharolobus</taxon>
    </lineage>
</organism>
<gene>
    <name evidence="1" type="ORF">J5U21_01753</name>
</gene>
<proteinExistence type="predicted"/>
<reference evidence="1" key="1">
    <citation type="journal article" date="2021" name="Environ. Microbiol.">
        <title>New insights into the diversity and evolution of the archaeal mobilome from three complete genomes of Saccharolobus shibatae.</title>
        <authorList>
            <person name="Medvedeva S."/>
            <person name="Brandt D."/>
            <person name="Cvirkaite-Krupovic V."/>
            <person name="Liu Y."/>
            <person name="Severinov K."/>
            <person name="Ishino S."/>
            <person name="Ishino Y."/>
            <person name="Prangishvili D."/>
            <person name="Kalinowski J."/>
            <person name="Krupovic M."/>
        </authorList>
    </citation>
    <scope>NUCLEOTIDE SEQUENCE</scope>
    <source>
        <strain evidence="1">BEU9</strain>
    </source>
</reference>
<evidence type="ECO:0000313" key="2">
    <source>
        <dbReference type="Proteomes" id="UP000693941"/>
    </source>
</evidence>
<protein>
    <submittedName>
        <fullName evidence="1">Uncharacterized protein</fullName>
    </submittedName>
</protein>
<dbReference type="AlphaFoldDB" id="A0A8F5GX52"/>
<accession>A0A8F5GX52</accession>
<dbReference type="EMBL" id="CP077715">
    <property type="protein sequence ID" value="QXJ32102.1"/>
    <property type="molecule type" value="Genomic_DNA"/>
</dbReference>